<protein>
    <submittedName>
        <fullName evidence="4">Uncharacterized protein</fullName>
    </submittedName>
</protein>
<name>A0A521EP37_9FLAO</name>
<dbReference type="EMBL" id="FXTA01000005">
    <property type="protein sequence ID" value="SMO85673.1"/>
    <property type="molecule type" value="Genomic_DNA"/>
</dbReference>
<keyword evidence="1" id="KW-0547">Nucleotide-binding</keyword>
<dbReference type="Proteomes" id="UP000468990">
    <property type="component" value="Unassembled WGS sequence"/>
</dbReference>
<dbReference type="EMBL" id="WKKG01000003">
    <property type="protein sequence ID" value="MRX67784.1"/>
    <property type="molecule type" value="Genomic_DNA"/>
</dbReference>
<dbReference type="Gene3D" id="2.40.30.10">
    <property type="entry name" value="Translation factors"/>
    <property type="match status" value="1"/>
</dbReference>
<gene>
    <name evidence="3" type="ORF">GJU42_07400</name>
    <name evidence="4" type="ORF">SAMN06265349_105158</name>
</gene>
<evidence type="ECO:0000313" key="5">
    <source>
        <dbReference type="Proteomes" id="UP000317289"/>
    </source>
</evidence>
<dbReference type="SUPFAM" id="SSF50465">
    <property type="entry name" value="EF-Tu/eEF-1alpha/eIF2-gamma C-terminal domain"/>
    <property type="match status" value="1"/>
</dbReference>
<keyword evidence="6" id="KW-1185">Reference proteome</keyword>
<dbReference type="OrthoDB" id="292264at2"/>
<reference evidence="3 6" key="2">
    <citation type="submission" date="2019-11" db="EMBL/GenBank/DDBJ databases">
        <title>Flavobacterium resistens genome.</title>
        <authorList>
            <person name="Wilson V.M."/>
            <person name="Newman J.D."/>
        </authorList>
    </citation>
    <scope>NUCLEOTIDE SEQUENCE [LARGE SCALE GENOMIC DNA]</scope>
    <source>
        <strain evidence="3 6">DSM 19382</strain>
    </source>
</reference>
<evidence type="ECO:0000256" key="1">
    <source>
        <dbReference type="ARBA" id="ARBA00022741"/>
    </source>
</evidence>
<evidence type="ECO:0000256" key="2">
    <source>
        <dbReference type="ARBA" id="ARBA00023134"/>
    </source>
</evidence>
<dbReference type="InterPro" id="IPR009001">
    <property type="entry name" value="Transl_elong_EF1A/Init_IF2_C"/>
</dbReference>
<evidence type="ECO:0000313" key="6">
    <source>
        <dbReference type="Proteomes" id="UP000468990"/>
    </source>
</evidence>
<proteinExistence type="predicted"/>
<organism evidence="4 5">
    <name type="scientific">Flavobacterium resistens</name>
    <dbReference type="NCBI Taxonomy" id="443612"/>
    <lineage>
        <taxon>Bacteria</taxon>
        <taxon>Pseudomonadati</taxon>
        <taxon>Bacteroidota</taxon>
        <taxon>Flavobacteriia</taxon>
        <taxon>Flavobacteriales</taxon>
        <taxon>Flavobacteriaceae</taxon>
        <taxon>Flavobacterium</taxon>
    </lineage>
</organism>
<accession>A0A521EP37</accession>
<dbReference type="Proteomes" id="UP000317289">
    <property type="component" value="Unassembled WGS sequence"/>
</dbReference>
<evidence type="ECO:0000313" key="3">
    <source>
        <dbReference type="EMBL" id="MRX67784.1"/>
    </source>
</evidence>
<keyword evidence="2" id="KW-0342">GTP-binding</keyword>
<reference evidence="4 5" key="1">
    <citation type="submission" date="2017-05" db="EMBL/GenBank/DDBJ databases">
        <authorList>
            <person name="Varghese N."/>
            <person name="Submissions S."/>
        </authorList>
    </citation>
    <scope>NUCLEOTIDE SEQUENCE [LARGE SCALE GENOMIC DNA]</scope>
    <source>
        <strain evidence="4 5">DSM 19382</strain>
    </source>
</reference>
<sequence length="110" mass="12460">MFGEPHFIALLQYKSTEEGGRKTAASSGYRPHIKFSFDEYMTSGIQTFLGTEIVLPGESISAIIRILSAEYFEGKLYENLEFDFREGTHIVGTGKITKILDSKLDRNFQK</sequence>
<dbReference type="GO" id="GO:0005525">
    <property type="term" value="F:GTP binding"/>
    <property type="evidence" value="ECO:0007669"/>
    <property type="project" value="UniProtKB-KW"/>
</dbReference>
<dbReference type="RefSeq" id="WP_142451855.1">
    <property type="nucleotide sequence ID" value="NZ_FXTA01000005.1"/>
</dbReference>
<evidence type="ECO:0000313" key="4">
    <source>
        <dbReference type="EMBL" id="SMO85673.1"/>
    </source>
</evidence>
<dbReference type="AlphaFoldDB" id="A0A521EP37"/>